<dbReference type="GO" id="GO:0030497">
    <property type="term" value="P:fatty acid elongation"/>
    <property type="evidence" value="ECO:0007669"/>
    <property type="project" value="TreeGrafter"/>
</dbReference>
<dbReference type="RefSeq" id="WP_012655325.1">
    <property type="nucleotide sequence ID" value="NC_011992.1"/>
</dbReference>
<dbReference type="KEGG" id="dia:Dtpsy_0225"/>
<accession>A0A9J9Q715</accession>
<dbReference type="SUPFAM" id="SSF51735">
    <property type="entry name" value="NAD(P)-binding Rossmann-fold domains"/>
    <property type="match status" value="1"/>
</dbReference>
<organism evidence="3 4">
    <name type="scientific">Acidovorax ebreus (strain TPSY)</name>
    <name type="common">Diaphorobacter sp. (strain TPSY)</name>
    <dbReference type="NCBI Taxonomy" id="535289"/>
    <lineage>
        <taxon>Bacteria</taxon>
        <taxon>Pseudomonadati</taxon>
        <taxon>Pseudomonadota</taxon>
        <taxon>Betaproteobacteria</taxon>
        <taxon>Burkholderiales</taxon>
        <taxon>Comamonadaceae</taxon>
        <taxon>Diaphorobacter</taxon>
    </lineage>
</organism>
<dbReference type="AlphaFoldDB" id="A0A9J9Q715"/>
<dbReference type="Proteomes" id="UP000000450">
    <property type="component" value="Chromosome"/>
</dbReference>
<evidence type="ECO:0000256" key="1">
    <source>
        <dbReference type="ARBA" id="ARBA00006484"/>
    </source>
</evidence>
<dbReference type="InterPro" id="IPR002347">
    <property type="entry name" value="SDR_fam"/>
</dbReference>
<dbReference type="GO" id="GO:0016616">
    <property type="term" value="F:oxidoreductase activity, acting on the CH-OH group of donors, NAD or NADP as acceptor"/>
    <property type="evidence" value="ECO:0007669"/>
    <property type="project" value="UniProtKB-ARBA"/>
</dbReference>
<comment type="similarity">
    <text evidence="1">Belongs to the short-chain dehydrogenases/reductases (SDR) family.</text>
</comment>
<reference evidence="3 4" key="1">
    <citation type="journal article" date="2010" name="J. Bacteriol.">
        <title>Completed genome sequence of the anaerobic iron-oxidizing bacterium Acidovorax ebreus strain TPSY.</title>
        <authorList>
            <person name="Byrne-Bailey K.G."/>
            <person name="Weber K.A."/>
            <person name="Chair A.H."/>
            <person name="Bose S."/>
            <person name="Knox T."/>
            <person name="Spanbauer T.L."/>
            <person name="Chertkov O."/>
            <person name="Coates J.D."/>
        </authorList>
    </citation>
    <scope>NUCLEOTIDE SEQUENCE [LARGE SCALE GENOMIC DNA]</scope>
    <source>
        <strain evidence="3 4">TPSY</strain>
    </source>
</reference>
<dbReference type="PANTHER" id="PTHR42760">
    <property type="entry name" value="SHORT-CHAIN DEHYDROGENASES/REDUCTASES FAMILY MEMBER"/>
    <property type="match status" value="1"/>
</dbReference>
<feature type="domain" description="Ketoreductase" evidence="2">
    <location>
        <begin position="13"/>
        <end position="201"/>
    </location>
</feature>
<dbReference type="PANTHER" id="PTHR42760:SF135">
    <property type="entry name" value="BLL7886 PROTEIN"/>
    <property type="match status" value="1"/>
</dbReference>
<name>A0A9J9Q715_ACIET</name>
<evidence type="ECO:0000259" key="2">
    <source>
        <dbReference type="SMART" id="SM00822"/>
    </source>
</evidence>
<dbReference type="InterPro" id="IPR036291">
    <property type="entry name" value="NAD(P)-bd_dom_sf"/>
</dbReference>
<protein>
    <submittedName>
        <fullName evidence="3">Short-chain dehydrogenase/reductase SDR</fullName>
    </submittedName>
</protein>
<sequence>MSDALTPFRLDGRVVLVTGASSGLGQHFARLLASVGARIAVAARRADKLQGVVDDIAAAGGEARAFTLDVTDAASVRACLDAVGAWGVPDVVINNAGVTVTRPLLEQSEEDFDQVLDTNLKGCWLVATEAARRMVAADKGGAIVNVASILGERVAGGVAPYAISKAGVVQATKAMALELARHRIRVNALLPGYVVTDLNRDFLTSEAGDKLRSRIPSRRFGELTDLDGPLLLLASDAGAAMSGATVAVDGAHLVSSL</sequence>
<dbReference type="Gene3D" id="3.40.50.720">
    <property type="entry name" value="NAD(P)-binding Rossmann-like Domain"/>
    <property type="match status" value="1"/>
</dbReference>
<evidence type="ECO:0000313" key="4">
    <source>
        <dbReference type="Proteomes" id="UP000000450"/>
    </source>
</evidence>
<proteinExistence type="inferred from homology"/>
<keyword evidence="4" id="KW-1185">Reference proteome</keyword>
<dbReference type="PRINTS" id="PR00081">
    <property type="entry name" value="GDHRDH"/>
</dbReference>
<dbReference type="EMBL" id="CP001392">
    <property type="protein sequence ID" value="ACM31709.1"/>
    <property type="molecule type" value="Genomic_DNA"/>
</dbReference>
<dbReference type="SMART" id="SM00822">
    <property type="entry name" value="PKS_KR"/>
    <property type="match status" value="1"/>
</dbReference>
<dbReference type="PRINTS" id="PR00080">
    <property type="entry name" value="SDRFAMILY"/>
</dbReference>
<dbReference type="InterPro" id="IPR057326">
    <property type="entry name" value="KR_dom"/>
</dbReference>
<evidence type="ECO:0000313" key="3">
    <source>
        <dbReference type="EMBL" id="ACM31709.1"/>
    </source>
</evidence>
<dbReference type="FunFam" id="3.40.50.720:FF:000084">
    <property type="entry name" value="Short-chain dehydrogenase reductase"/>
    <property type="match status" value="1"/>
</dbReference>
<dbReference type="Pfam" id="PF13561">
    <property type="entry name" value="adh_short_C2"/>
    <property type="match status" value="1"/>
</dbReference>
<gene>
    <name evidence="3" type="ordered locus">Dtpsy_0225</name>
</gene>